<feature type="domain" description="SANT" evidence="7">
    <location>
        <begin position="305"/>
        <end position="356"/>
    </location>
</feature>
<evidence type="ECO:0000313" key="9">
    <source>
        <dbReference type="Proteomes" id="UP000002899"/>
    </source>
</evidence>
<dbReference type="InterPro" id="IPR051066">
    <property type="entry name" value="Trans_reg/Corepressor"/>
</dbReference>
<dbReference type="PANTHER" id="PTHR16089">
    <property type="entry name" value="REST COREPRESSOR COREST PROTEIN-RELATED"/>
    <property type="match status" value="1"/>
</dbReference>
<dbReference type="AlphaFoldDB" id="A0A0K3APW2"/>
<evidence type="ECO:0000256" key="3">
    <source>
        <dbReference type="ARBA" id="ARBA00022833"/>
    </source>
</evidence>
<keyword evidence="4" id="KW-0238">DNA-binding</keyword>
<dbReference type="FunFam" id="1.10.10.60:FF:000012">
    <property type="entry name" value="Metastasis-associated 1 family, member 3"/>
    <property type="match status" value="1"/>
</dbReference>
<feature type="compositionally biased region" description="Polar residues" evidence="6">
    <location>
        <begin position="103"/>
        <end position="116"/>
    </location>
</feature>
<gene>
    <name evidence="8" type="ORF">BMR1_03g04620</name>
</gene>
<feature type="compositionally biased region" description="Polar residues" evidence="6">
    <location>
        <begin position="153"/>
        <end position="162"/>
    </location>
</feature>
<evidence type="ECO:0000256" key="1">
    <source>
        <dbReference type="ARBA" id="ARBA00022723"/>
    </source>
</evidence>
<keyword evidence="9" id="KW-1185">Reference proteome</keyword>
<dbReference type="OrthoDB" id="2193595at2759"/>
<keyword evidence="2" id="KW-0863">Zinc-finger</keyword>
<evidence type="ECO:0000256" key="6">
    <source>
        <dbReference type="SAM" id="MobiDB-lite"/>
    </source>
</evidence>
<feature type="compositionally biased region" description="Basic and acidic residues" evidence="6">
    <location>
        <begin position="117"/>
        <end position="127"/>
    </location>
</feature>
<sequence length="427" mass="48683">MFNPWKRKVKRENKAAQILASVESNPQGDNLLKHIIKEHLPANNNITKRDDLDIKDFSTSSIVKIENTLFDDADESFDSECIANGSELNESVDSITSLISKADSVSSKNQNYPKQLNDNHVDKRSTDDVQTSDNDLGKMNETTSGHDGGKGLGQNSGSQATKKGTIKSVVRDNKSHRIQKWTRSSEDSFEQELALAIKHSLKDSQSSDQFEEIIKQATPAAAEMDCDENMECGGKLQLTYRTQCIDNYCHICEEMYLGHSLLELPQITYKKLASFDCVDRKQVVMSWNRIWTGYKLLCSQYRKNQVIDLWGPKEVVLFELAIFRLGKEFYKLHQLIPTKSVGEIVDFYYIWKKTRRYHLWKQVRHLTFEALETEDICKDLFQKTCSSTSLTSIESSDKGNMPNSMGSCIASAVCKRPRVDVKYKPKK</sequence>
<evidence type="ECO:0000313" key="8">
    <source>
        <dbReference type="EMBL" id="CTQ41522.1"/>
    </source>
</evidence>
<feature type="compositionally biased region" description="Polar residues" evidence="6">
    <location>
        <begin position="128"/>
        <end position="145"/>
    </location>
</feature>
<keyword evidence="5" id="KW-0539">Nucleus</keyword>
<protein>
    <recommendedName>
        <fullName evidence="7">SANT domain-containing protein</fullName>
    </recommendedName>
</protein>
<keyword evidence="3" id="KW-0862">Zinc</keyword>
<proteinExistence type="predicted"/>
<dbReference type="GO" id="GO:0003677">
    <property type="term" value="F:DNA binding"/>
    <property type="evidence" value="ECO:0007669"/>
    <property type="project" value="UniProtKB-KW"/>
</dbReference>
<accession>A0A0K3APW2</accession>
<organism evidence="8 9">
    <name type="scientific">Babesia microti (strain RI)</name>
    <dbReference type="NCBI Taxonomy" id="1133968"/>
    <lineage>
        <taxon>Eukaryota</taxon>
        <taxon>Sar</taxon>
        <taxon>Alveolata</taxon>
        <taxon>Apicomplexa</taxon>
        <taxon>Aconoidasida</taxon>
        <taxon>Piroplasmida</taxon>
        <taxon>Babesiidae</taxon>
        <taxon>Babesia</taxon>
    </lineage>
</organism>
<dbReference type="EMBL" id="LN871598">
    <property type="protein sequence ID" value="CTQ41522.1"/>
    <property type="molecule type" value="Genomic_DNA"/>
</dbReference>
<reference evidence="8 9" key="3">
    <citation type="journal article" date="2016" name="Sci. Rep.">
        <title>Genome-wide diversity and gene expression profiling of Babesia microti isolates identify polymorphic genes that mediate host-pathogen interactions.</title>
        <authorList>
            <person name="Silva J.C."/>
            <person name="Cornillot E."/>
            <person name="McCracken C."/>
            <person name="Usmani-Brown S."/>
            <person name="Dwivedi A."/>
            <person name="Ifeonu O.O."/>
            <person name="Crabtree J."/>
            <person name="Gotia H.T."/>
            <person name="Virji A.Z."/>
            <person name="Reynes C."/>
            <person name="Colinge J."/>
            <person name="Kumar V."/>
            <person name="Lawres L."/>
            <person name="Pazzi J.E."/>
            <person name="Pablo J.V."/>
            <person name="Hung C."/>
            <person name="Brancato J."/>
            <person name="Kumari P."/>
            <person name="Orvis J."/>
            <person name="Tretina K."/>
            <person name="Chibucos M."/>
            <person name="Ott S."/>
            <person name="Sadzewicz L."/>
            <person name="Sengamalay N."/>
            <person name="Shetty A.C."/>
            <person name="Su Q."/>
            <person name="Tallon L."/>
            <person name="Fraser C.M."/>
            <person name="Frutos R."/>
            <person name="Molina D.M."/>
            <person name="Krause P.J."/>
            <person name="Ben Mamoun C."/>
        </authorList>
    </citation>
    <scope>NUCLEOTIDE SEQUENCE [LARGE SCALE GENOMIC DNA]</scope>
    <source>
        <strain evidence="8 9">RI</strain>
    </source>
</reference>
<reference evidence="8 9" key="1">
    <citation type="journal article" date="2012" name="Nucleic Acids Res.">
        <title>Sequencing of the smallest Apicomplexan genome from the human pathogen Babesia microti.</title>
        <authorList>
            <person name="Cornillot E."/>
            <person name="Hadj-Kaddour K."/>
            <person name="Dassouli A."/>
            <person name="Noel B."/>
            <person name="Ranwez V."/>
            <person name="Vacherie B."/>
            <person name="Augagneur Y."/>
            <person name="Bres V."/>
            <person name="Duclos A."/>
            <person name="Randazzo S."/>
            <person name="Carcy B."/>
            <person name="Debierre-Grockiego F."/>
            <person name="Delbecq S."/>
            <person name="Moubri-Menage K."/>
            <person name="Shams-Eldin H."/>
            <person name="Usmani-Brown S."/>
            <person name="Bringaud F."/>
            <person name="Wincker P."/>
            <person name="Vivares C.P."/>
            <person name="Schwarz R.T."/>
            <person name="Schetters T.P."/>
            <person name="Krause P.J."/>
            <person name="Gorenflot A."/>
            <person name="Berry V."/>
            <person name="Barbe V."/>
            <person name="Ben Mamoun C."/>
        </authorList>
    </citation>
    <scope>NUCLEOTIDE SEQUENCE [LARGE SCALE GENOMIC DNA]</scope>
    <source>
        <strain evidence="8 9">RI</strain>
    </source>
</reference>
<dbReference type="Gene3D" id="1.10.10.60">
    <property type="entry name" value="Homeodomain-like"/>
    <property type="match status" value="1"/>
</dbReference>
<keyword evidence="1" id="KW-0479">Metal-binding</keyword>
<dbReference type="GO" id="GO:0008270">
    <property type="term" value="F:zinc ion binding"/>
    <property type="evidence" value="ECO:0007669"/>
    <property type="project" value="UniProtKB-KW"/>
</dbReference>
<dbReference type="GeneID" id="24425571"/>
<dbReference type="GO" id="GO:0000118">
    <property type="term" value="C:histone deacetylase complex"/>
    <property type="evidence" value="ECO:0007669"/>
    <property type="project" value="TreeGrafter"/>
</dbReference>
<dbReference type="InterPro" id="IPR009057">
    <property type="entry name" value="Homeodomain-like_sf"/>
</dbReference>
<feature type="region of interest" description="Disordered" evidence="6">
    <location>
        <begin position="103"/>
        <end position="163"/>
    </location>
</feature>
<dbReference type="VEuPathDB" id="PiroplasmaDB:BMR1_03g04620"/>
<evidence type="ECO:0000259" key="7">
    <source>
        <dbReference type="PROSITE" id="PS51293"/>
    </source>
</evidence>
<dbReference type="GO" id="GO:0005667">
    <property type="term" value="C:transcription regulator complex"/>
    <property type="evidence" value="ECO:0007669"/>
    <property type="project" value="TreeGrafter"/>
</dbReference>
<dbReference type="GO" id="GO:0006357">
    <property type="term" value="P:regulation of transcription by RNA polymerase II"/>
    <property type="evidence" value="ECO:0007669"/>
    <property type="project" value="TreeGrafter"/>
</dbReference>
<evidence type="ECO:0000256" key="2">
    <source>
        <dbReference type="ARBA" id="ARBA00022771"/>
    </source>
</evidence>
<dbReference type="InterPro" id="IPR017884">
    <property type="entry name" value="SANT_dom"/>
</dbReference>
<dbReference type="PROSITE" id="PS51293">
    <property type="entry name" value="SANT"/>
    <property type="match status" value="1"/>
</dbReference>
<evidence type="ECO:0000256" key="4">
    <source>
        <dbReference type="ARBA" id="ARBA00023125"/>
    </source>
</evidence>
<dbReference type="RefSeq" id="XP_012649533.1">
    <property type="nucleotide sequence ID" value="XM_012794079.1"/>
</dbReference>
<dbReference type="KEGG" id="bmic:BMR1_03g04620"/>
<reference evidence="8 9" key="2">
    <citation type="journal article" date="2013" name="PLoS ONE">
        <title>Whole genome mapping and re-organization of the nuclear and mitochondrial genomes of Babesia microti isolates.</title>
        <authorList>
            <person name="Cornillot E."/>
            <person name="Dassouli A."/>
            <person name="Garg A."/>
            <person name="Pachikara N."/>
            <person name="Randazzo S."/>
            <person name="Depoix D."/>
            <person name="Carcy B."/>
            <person name="Delbecq S."/>
            <person name="Frutos R."/>
            <person name="Silva J.C."/>
            <person name="Sutton R."/>
            <person name="Krause P.J."/>
            <person name="Mamoun C.B."/>
        </authorList>
    </citation>
    <scope>NUCLEOTIDE SEQUENCE [LARGE SCALE GENOMIC DNA]</scope>
    <source>
        <strain evidence="8 9">RI</strain>
    </source>
</reference>
<dbReference type="PANTHER" id="PTHR16089:SF28">
    <property type="entry name" value="REST COREPRESSOR"/>
    <property type="match status" value="1"/>
</dbReference>
<dbReference type="Proteomes" id="UP000002899">
    <property type="component" value="Chromosome III"/>
</dbReference>
<name>A0A0K3APW2_BABMR</name>
<dbReference type="GO" id="GO:0003714">
    <property type="term" value="F:transcription corepressor activity"/>
    <property type="evidence" value="ECO:0007669"/>
    <property type="project" value="TreeGrafter"/>
</dbReference>
<evidence type="ECO:0000256" key="5">
    <source>
        <dbReference type="ARBA" id="ARBA00023242"/>
    </source>
</evidence>
<dbReference type="SUPFAM" id="SSF46689">
    <property type="entry name" value="Homeodomain-like"/>
    <property type="match status" value="1"/>
</dbReference>